<evidence type="ECO:0000313" key="4">
    <source>
        <dbReference type="EMBL" id="MET1490547.1"/>
    </source>
</evidence>
<dbReference type="InterPro" id="IPR052163">
    <property type="entry name" value="DGC-Regulatory_Protein"/>
</dbReference>
<keyword evidence="1" id="KW-1133">Transmembrane helix</keyword>
<organism evidence="4 5">
    <name type="scientific">Uliginosibacterium paludis</name>
    <dbReference type="NCBI Taxonomy" id="1615952"/>
    <lineage>
        <taxon>Bacteria</taxon>
        <taxon>Pseudomonadati</taxon>
        <taxon>Pseudomonadota</taxon>
        <taxon>Betaproteobacteria</taxon>
        <taxon>Rhodocyclales</taxon>
        <taxon>Zoogloeaceae</taxon>
        <taxon>Uliginosibacterium</taxon>
    </lineage>
</organism>
<dbReference type="InterPro" id="IPR043128">
    <property type="entry name" value="Rev_trsase/Diguanyl_cyclase"/>
</dbReference>
<name>A0ABV2CSU6_9RHOO</name>
<dbReference type="PANTHER" id="PTHR46663:SF2">
    <property type="entry name" value="GGDEF DOMAIN-CONTAINING PROTEIN"/>
    <property type="match status" value="1"/>
</dbReference>
<dbReference type="PROSITE" id="PS50887">
    <property type="entry name" value="GGDEF"/>
    <property type="match status" value="1"/>
</dbReference>
<dbReference type="CDD" id="cd01949">
    <property type="entry name" value="GGDEF"/>
    <property type="match status" value="1"/>
</dbReference>
<sequence>MALPLRINLISLLFTTLVALVLSFLGSGFLYRQQSENALLIAGQAVESLRRDADTLLALNMDMHDFTGFEAVTADVLQGNALLSSASLKTIEGEVLYTSTRQTGLKLSPLSRLVIRFTRPFDTVSRQLHGASGALAGHAEIRLDRRLMIDAAIQRATLLLLCAAGLFAGCVLIQQIIFWRTIGRPLSLLMHAVDNIHPDQLEAPPEFARRTGNDDIGRLYQAFAALLHRLTDARGALLAHNEHLEHTIQTRTHELQRVNTELEQDIERRKALELELRTLASTDALTGLANRAFIMPYLERRLAQARRENTLCGVMIFDFDGFKAVNDRHGHAVGDKVLQNMARRIAQVCRQSDVLARLGGDEFLLVFDAQDMEQAGLIGKRVEAQFATPLDLGHVQIRLGISIGIALFPMHGETMEALLMHADAAMYAAKLAGGGMRFAQSPATGTPV</sequence>
<keyword evidence="5" id="KW-1185">Reference proteome</keyword>
<feature type="domain" description="GGDEF" evidence="3">
    <location>
        <begin position="310"/>
        <end position="442"/>
    </location>
</feature>
<evidence type="ECO:0000259" key="2">
    <source>
        <dbReference type="PROSITE" id="PS50885"/>
    </source>
</evidence>
<dbReference type="EMBL" id="JBEWLZ010000006">
    <property type="protein sequence ID" value="MET1490547.1"/>
    <property type="molecule type" value="Genomic_DNA"/>
</dbReference>
<keyword evidence="1" id="KW-0812">Transmembrane</keyword>
<gene>
    <name evidence="4" type="ORF">ABVT11_11990</name>
</gene>
<reference evidence="4 5" key="1">
    <citation type="submission" date="2024-07" db="EMBL/GenBank/DDBJ databases">
        <title>Uliginosibacterium paludis KCTC:42655.</title>
        <authorList>
            <person name="Kim M.K."/>
        </authorList>
    </citation>
    <scope>NUCLEOTIDE SEQUENCE [LARGE SCALE GENOMIC DNA]</scope>
    <source>
        <strain evidence="4 5">KCTC 42655</strain>
    </source>
</reference>
<feature type="transmembrane region" description="Helical" evidence="1">
    <location>
        <begin position="156"/>
        <end position="179"/>
    </location>
</feature>
<dbReference type="InterPro" id="IPR000160">
    <property type="entry name" value="GGDEF_dom"/>
</dbReference>
<dbReference type="NCBIfam" id="TIGR00254">
    <property type="entry name" value="GGDEF"/>
    <property type="match status" value="1"/>
</dbReference>
<dbReference type="PROSITE" id="PS50885">
    <property type="entry name" value="HAMP"/>
    <property type="match status" value="1"/>
</dbReference>
<feature type="domain" description="HAMP" evidence="2">
    <location>
        <begin position="180"/>
        <end position="235"/>
    </location>
</feature>
<evidence type="ECO:0000259" key="3">
    <source>
        <dbReference type="PROSITE" id="PS50887"/>
    </source>
</evidence>
<dbReference type="EC" id="2.7.7.65" evidence="4"/>
<evidence type="ECO:0000256" key="1">
    <source>
        <dbReference type="SAM" id="Phobius"/>
    </source>
</evidence>
<protein>
    <submittedName>
        <fullName evidence="4">Diguanylate cyclase</fullName>
        <ecNumber evidence="4">2.7.7.65</ecNumber>
    </submittedName>
</protein>
<keyword evidence="4" id="KW-0548">Nucleotidyltransferase</keyword>
<evidence type="ECO:0000313" key="5">
    <source>
        <dbReference type="Proteomes" id="UP001548590"/>
    </source>
</evidence>
<comment type="caution">
    <text evidence="4">The sequence shown here is derived from an EMBL/GenBank/DDBJ whole genome shotgun (WGS) entry which is preliminary data.</text>
</comment>
<dbReference type="GO" id="GO:0052621">
    <property type="term" value="F:diguanylate cyclase activity"/>
    <property type="evidence" value="ECO:0007669"/>
    <property type="project" value="UniProtKB-EC"/>
</dbReference>
<proteinExistence type="predicted"/>
<keyword evidence="1" id="KW-0472">Membrane</keyword>
<dbReference type="InterPro" id="IPR029787">
    <property type="entry name" value="Nucleotide_cyclase"/>
</dbReference>
<dbReference type="SMART" id="SM00267">
    <property type="entry name" value="GGDEF"/>
    <property type="match status" value="1"/>
</dbReference>
<dbReference type="SUPFAM" id="SSF55073">
    <property type="entry name" value="Nucleotide cyclase"/>
    <property type="match status" value="1"/>
</dbReference>
<dbReference type="InterPro" id="IPR003660">
    <property type="entry name" value="HAMP_dom"/>
</dbReference>
<accession>A0ABV2CSU6</accession>
<dbReference type="Gene3D" id="3.30.70.270">
    <property type="match status" value="1"/>
</dbReference>
<feature type="transmembrane region" description="Helical" evidence="1">
    <location>
        <begin position="12"/>
        <end position="31"/>
    </location>
</feature>
<dbReference type="Proteomes" id="UP001548590">
    <property type="component" value="Unassembled WGS sequence"/>
</dbReference>
<dbReference type="PANTHER" id="PTHR46663">
    <property type="entry name" value="DIGUANYLATE CYCLASE DGCT-RELATED"/>
    <property type="match status" value="1"/>
</dbReference>
<keyword evidence="4" id="KW-0808">Transferase</keyword>
<dbReference type="Pfam" id="PF00990">
    <property type="entry name" value="GGDEF"/>
    <property type="match status" value="1"/>
</dbReference>
<dbReference type="Gene3D" id="6.10.340.10">
    <property type="match status" value="1"/>
</dbReference>
<dbReference type="RefSeq" id="WP_345927784.1">
    <property type="nucleotide sequence ID" value="NZ_JBDIVF010000004.1"/>
</dbReference>